<feature type="domain" description="F5/8 type C" evidence="2">
    <location>
        <begin position="37"/>
        <end position="177"/>
    </location>
</feature>
<dbReference type="Gene3D" id="2.60.120.200">
    <property type="match status" value="1"/>
</dbReference>
<comment type="caution">
    <text evidence="3">The sequence shown here is derived from an EMBL/GenBank/DDBJ whole genome shotgun (WGS) entry which is preliminary data.</text>
</comment>
<reference evidence="3 4" key="2">
    <citation type="submission" date="2016-12" db="EMBL/GenBank/DDBJ databases">
        <title>Draft Genome Sequence of Cystobacter ferrugineus Strain Cbfe23.</title>
        <authorList>
            <person name="Akbar S."/>
            <person name="Dowd S.E."/>
            <person name="Stevens D.C."/>
        </authorList>
    </citation>
    <scope>NUCLEOTIDE SEQUENCE [LARGE SCALE GENOMIC DNA]</scope>
    <source>
        <strain evidence="3 4">Cbfe23</strain>
    </source>
</reference>
<dbReference type="Proteomes" id="UP000182229">
    <property type="component" value="Unassembled WGS sequence"/>
</dbReference>
<organism evidence="3 4">
    <name type="scientific">Cystobacter ferrugineus</name>
    <dbReference type="NCBI Taxonomy" id="83449"/>
    <lineage>
        <taxon>Bacteria</taxon>
        <taxon>Pseudomonadati</taxon>
        <taxon>Myxococcota</taxon>
        <taxon>Myxococcia</taxon>
        <taxon>Myxococcales</taxon>
        <taxon>Cystobacterineae</taxon>
        <taxon>Archangiaceae</taxon>
        <taxon>Cystobacter</taxon>
    </lineage>
</organism>
<dbReference type="RefSeq" id="WP_071897194.1">
    <property type="nucleotide sequence ID" value="NZ_MPIN01000002.1"/>
</dbReference>
<keyword evidence="4" id="KW-1185">Reference proteome</keyword>
<sequence>MNRTLLLADLLLVIAVSACGAPNTSGTEGLPDSHVADASTSLSVQNCTPLTATSVLASGNDGNGPQNTMDDQLGTRWSNLGKGSWIDYDLGSLKSMQGVAIAWHEGNLRANTFTVSVSPDGMSYTPVYSGTSTGTTTAAETYTFSALTSRRLRITFQGNTLNEWASIAEARVCAGPATASGVVWKADFETKDRSQWDRAQMVSADRLAVVTSPVRQGSYALKATVKQGDDPINSSGNRNELVKMTNEPSGSEYYYRWSTMFAADFPSAKTWQLFTQWHHSGSSGSPPVEFYVYGEEVRLNIGGSPGVIVWKTPLVRGKWHDFIFHVKWSASASVGFVELYYDGQLVLPKRYIATQFSGQVNYLKVGLYRSDTVAPTGVVYHDNWMMARGLQDVL</sequence>
<dbReference type="OrthoDB" id="5490819at2"/>
<evidence type="ECO:0000313" key="3">
    <source>
        <dbReference type="EMBL" id="OJH40753.1"/>
    </source>
</evidence>
<accession>A0A1L9BET3</accession>
<dbReference type="InterPro" id="IPR000421">
    <property type="entry name" value="FA58C"/>
</dbReference>
<feature type="chain" id="PRO_5012973555" evidence="1">
    <location>
        <begin position="21"/>
        <end position="394"/>
    </location>
</feature>
<name>A0A1L9BET3_9BACT</name>
<feature type="signal peptide" evidence="1">
    <location>
        <begin position="1"/>
        <end position="20"/>
    </location>
</feature>
<gene>
    <name evidence="3" type="ORF">BON30_07370</name>
</gene>
<dbReference type="SUPFAM" id="SSF49785">
    <property type="entry name" value="Galactose-binding domain-like"/>
    <property type="match status" value="1"/>
</dbReference>
<keyword evidence="1" id="KW-0732">Signal</keyword>
<evidence type="ECO:0000256" key="1">
    <source>
        <dbReference type="SAM" id="SignalP"/>
    </source>
</evidence>
<dbReference type="PROSITE" id="PS50022">
    <property type="entry name" value="FA58C_3"/>
    <property type="match status" value="1"/>
</dbReference>
<evidence type="ECO:0000313" key="4">
    <source>
        <dbReference type="Proteomes" id="UP000182229"/>
    </source>
</evidence>
<dbReference type="InterPro" id="IPR008979">
    <property type="entry name" value="Galactose-bd-like_sf"/>
</dbReference>
<dbReference type="Gene3D" id="2.60.120.260">
    <property type="entry name" value="Galactose-binding domain-like"/>
    <property type="match status" value="1"/>
</dbReference>
<dbReference type="InterPro" id="IPR025975">
    <property type="entry name" value="Polysacc_lyase"/>
</dbReference>
<reference evidence="4" key="1">
    <citation type="submission" date="2016-11" db="EMBL/GenBank/DDBJ databases">
        <authorList>
            <person name="Shukria A."/>
            <person name="Stevens D.C."/>
        </authorList>
    </citation>
    <scope>NUCLEOTIDE SEQUENCE [LARGE SCALE GENOMIC DNA]</scope>
    <source>
        <strain evidence="4">Cbfe23</strain>
    </source>
</reference>
<dbReference type="AlphaFoldDB" id="A0A1L9BET3"/>
<dbReference type="EMBL" id="MPIN01000002">
    <property type="protein sequence ID" value="OJH40753.1"/>
    <property type="molecule type" value="Genomic_DNA"/>
</dbReference>
<proteinExistence type="predicted"/>
<dbReference type="Pfam" id="PF14099">
    <property type="entry name" value="Polysacc_lyase"/>
    <property type="match status" value="1"/>
</dbReference>
<dbReference type="STRING" id="83449.BON30_07370"/>
<protein>
    <submittedName>
        <fullName evidence="3">Carbohydrate-binding protein</fullName>
    </submittedName>
</protein>
<evidence type="ECO:0000259" key="2">
    <source>
        <dbReference type="PROSITE" id="PS50022"/>
    </source>
</evidence>
<dbReference type="Pfam" id="PF00754">
    <property type="entry name" value="F5_F8_type_C"/>
    <property type="match status" value="1"/>
</dbReference>